<accession>A0ABZ2LXD4</accession>
<proteinExistence type="inferred from homology"/>
<keyword evidence="9 11" id="KW-0472">Membrane</keyword>
<name>A0ABZ2LXD4_9BACT</name>
<reference evidence="13 14" key="1">
    <citation type="submission" date="2021-12" db="EMBL/GenBank/DDBJ databases">
        <title>Discovery of the Pendulisporaceae a myxobacterial family with distinct sporulation behavior and unique specialized metabolism.</title>
        <authorList>
            <person name="Garcia R."/>
            <person name="Popoff A."/>
            <person name="Bader C.D."/>
            <person name="Loehr J."/>
            <person name="Walesch S."/>
            <person name="Walt C."/>
            <person name="Boldt J."/>
            <person name="Bunk B."/>
            <person name="Haeckl F.J.F.P.J."/>
            <person name="Gunesch A.P."/>
            <person name="Birkelbach J."/>
            <person name="Nuebel U."/>
            <person name="Pietschmann T."/>
            <person name="Bach T."/>
            <person name="Mueller R."/>
        </authorList>
    </citation>
    <scope>NUCLEOTIDE SEQUENCE [LARGE SCALE GENOMIC DNA]</scope>
    <source>
        <strain evidence="13 14">MSr11954</strain>
    </source>
</reference>
<dbReference type="EMBL" id="CP089984">
    <property type="protein sequence ID" value="WXB14264.1"/>
    <property type="molecule type" value="Genomic_DNA"/>
</dbReference>
<keyword evidence="7" id="KW-0408">Iron</keyword>
<evidence type="ECO:0000256" key="4">
    <source>
        <dbReference type="ARBA" id="ARBA00022832"/>
    </source>
</evidence>
<dbReference type="PANTHER" id="PTHR11351">
    <property type="entry name" value="ACYL-COA DESATURASE"/>
    <property type="match status" value="1"/>
</dbReference>
<feature type="transmembrane region" description="Helical" evidence="11">
    <location>
        <begin position="101"/>
        <end position="122"/>
    </location>
</feature>
<gene>
    <name evidence="13" type="ORF">LZC94_41375</name>
</gene>
<keyword evidence="4" id="KW-0276">Fatty acid metabolism</keyword>
<evidence type="ECO:0000256" key="11">
    <source>
        <dbReference type="SAM" id="Phobius"/>
    </source>
</evidence>
<dbReference type="RefSeq" id="WP_394823884.1">
    <property type="nucleotide sequence ID" value="NZ_CP089984.1"/>
</dbReference>
<feature type="transmembrane region" description="Helical" evidence="11">
    <location>
        <begin position="67"/>
        <end position="89"/>
    </location>
</feature>
<dbReference type="PANTHER" id="PTHR11351:SF3">
    <property type="entry name" value="BLL4393 PROTEIN"/>
    <property type="match status" value="1"/>
</dbReference>
<comment type="subcellular location">
    <subcellularLocation>
        <location evidence="1">Membrane</location>
        <topology evidence="1">Multi-pass membrane protein</topology>
    </subcellularLocation>
</comment>
<feature type="transmembrane region" description="Helical" evidence="11">
    <location>
        <begin position="38"/>
        <end position="61"/>
    </location>
</feature>
<evidence type="ECO:0000256" key="3">
    <source>
        <dbReference type="ARBA" id="ARBA00022692"/>
    </source>
</evidence>
<keyword evidence="6" id="KW-0560">Oxidoreductase</keyword>
<evidence type="ECO:0000256" key="5">
    <source>
        <dbReference type="ARBA" id="ARBA00022989"/>
    </source>
</evidence>
<keyword evidence="5 11" id="KW-1133">Transmembrane helix</keyword>
<comment type="similarity">
    <text evidence="2">Belongs to the fatty acid desaturase type 2 family.</text>
</comment>
<sequence length="321" mass="35562">MQPAYVHSPDPGGSRPPESEVSPDLSASDDRQRLQRTYALLTVGVPTLGFIAAIVSAFVHGVTRAEWILFGVMYAGTALGIEAGFHRYFSHRAFRGGRFVTYLLGGLGSMAGQGPILFWAAIHRRHHGATDRDGDPHSPWLHGEGFTRKLRGLAHAHFGWLFRTDRTDWARLTPDLLRDRDVIGINAQYPFWLAAGLLLPAIAGALAMGIPGLWRGMLWGGFVRIFLLDHVTWAINSFGHVFGRRPYPSKDHSGNIALLALPSFGGSWHNNHHAFPSSARNDHHLYQIDLSGLFIEGLARVGLVRDVNQPRRSARRAPRKP</sequence>
<evidence type="ECO:0000256" key="9">
    <source>
        <dbReference type="ARBA" id="ARBA00023136"/>
    </source>
</evidence>
<evidence type="ECO:0000259" key="12">
    <source>
        <dbReference type="Pfam" id="PF00487"/>
    </source>
</evidence>
<evidence type="ECO:0000256" key="8">
    <source>
        <dbReference type="ARBA" id="ARBA00023098"/>
    </source>
</evidence>
<keyword evidence="14" id="KW-1185">Reference proteome</keyword>
<evidence type="ECO:0000256" key="10">
    <source>
        <dbReference type="SAM" id="MobiDB-lite"/>
    </source>
</evidence>
<organism evidence="13 14">
    <name type="scientific">Pendulispora albinea</name>
    <dbReference type="NCBI Taxonomy" id="2741071"/>
    <lineage>
        <taxon>Bacteria</taxon>
        <taxon>Pseudomonadati</taxon>
        <taxon>Myxococcota</taxon>
        <taxon>Myxococcia</taxon>
        <taxon>Myxococcales</taxon>
        <taxon>Sorangiineae</taxon>
        <taxon>Pendulisporaceae</taxon>
        <taxon>Pendulispora</taxon>
    </lineage>
</organism>
<dbReference type="Proteomes" id="UP001370348">
    <property type="component" value="Chromosome"/>
</dbReference>
<feature type="domain" description="Fatty acid desaturase" evidence="12">
    <location>
        <begin position="68"/>
        <end position="281"/>
    </location>
</feature>
<feature type="transmembrane region" description="Helical" evidence="11">
    <location>
        <begin position="191"/>
        <end position="214"/>
    </location>
</feature>
<dbReference type="PRINTS" id="PR00075">
    <property type="entry name" value="FACDDSATRASE"/>
</dbReference>
<evidence type="ECO:0000256" key="6">
    <source>
        <dbReference type="ARBA" id="ARBA00023002"/>
    </source>
</evidence>
<feature type="region of interest" description="Disordered" evidence="10">
    <location>
        <begin position="1"/>
        <end position="29"/>
    </location>
</feature>
<evidence type="ECO:0000256" key="7">
    <source>
        <dbReference type="ARBA" id="ARBA00023004"/>
    </source>
</evidence>
<dbReference type="InterPro" id="IPR015876">
    <property type="entry name" value="Acyl-CoA_DS"/>
</dbReference>
<keyword evidence="8" id="KW-0443">Lipid metabolism</keyword>
<dbReference type="CDD" id="cd03505">
    <property type="entry name" value="Delta9-FADS-like"/>
    <property type="match status" value="1"/>
</dbReference>
<evidence type="ECO:0000313" key="13">
    <source>
        <dbReference type="EMBL" id="WXB14264.1"/>
    </source>
</evidence>
<evidence type="ECO:0000313" key="14">
    <source>
        <dbReference type="Proteomes" id="UP001370348"/>
    </source>
</evidence>
<keyword evidence="3 11" id="KW-0812">Transmembrane</keyword>
<evidence type="ECO:0000256" key="1">
    <source>
        <dbReference type="ARBA" id="ARBA00004141"/>
    </source>
</evidence>
<evidence type="ECO:0000256" key="2">
    <source>
        <dbReference type="ARBA" id="ARBA00008749"/>
    </source>
</evidence>
<dbReference type="InterPro" id="IPR005804">
    <property type="entry name" value="FA_desaturase_dom"/>
</dbReference>
<protein>
    <submittedName>
        <fullName evidence="13">Acyl-CoA desaturase</fullName>
    </submittedName>
</protein>
<dbReference type="Pfam" id="PF00487">
    <property type="entry name" value="FA_desaturase"/>
    <property type="match status" value="1"/>
</dbReference>